<reference evidence="4 5" key="1">
    <citation type="submission" date="2024-02" db="EMBL/GenBank/DDBJ databases">
        <authorList>
            <person name="Daric V."/>
            <person name="Darras S."/>
        </authorList>
    </citation>
    <scope>NUCLEOTIDE SEQUENCE [LARGE SCALE GENOMIC DNA]</scope>
</reference>
<dbReference type="PANTHER" id="PTHR19959">
    <property type="entry name" value="KINESIN LIGHT CHAIN"/>
    <property type="match status" value="1"/>
</dbReference>
<dbReference type="InterPro" id="IPR011990">
    <property type="entry name" value="TPR-like_helical_dom_sf"/>
</dbReference>
<dbReference type="EMBL" id="CAWYQH010000130">
    <property type="protein sequence ID" value="CAK8692695.1"/>
    <property type="molecule type" value="Genomic_DNA"/>
</dbReference>
<evidence type="ECO:0000256" key="2">
    <source>
        <dbReference type="SAM" id="Coils"/>
    </source>
</evidence>
<feature type="domain" description="Protein-PII uridylyltransferase N-terminal" evidence="3">
    <location>
        <begin position="150"/>
        <end position="233"/>
    </location>
</feature>
<dbReference type="PANTHER" id="PTHR19959:SF119">
    <property type="entry name" value="FUNGAL LIPASE-LIKE DOMAIN-CONTAINING PROTEIN"/>
    <property type="match status" value="1"/>
</dbReference>
<evidence type="ECO:0000256" key="1">
    <source>
        <dbReference type="PROSITE-ProRule" id="PRU00339"/>
    </source>
</evidence>
<evidence type="ECO:0000313" key="4">
    <source>
        <dbReference type="EMBL" id="CAK8692695.1"/>
    </source>
</evidence>
<dbReference type="Proteomes" id="UP001642483">
    <property type="component" value="Unassembled WGS sequence"/>
</dbReference>
<sequence>MTAKQGKVQKKDQEICLKEENDLANLLRQSCYDNGKERNPKESAAYIHQLGLLYQKQSYHKINMVRSAALLNAAIVRQPDNVETIRNDLQQLCKNIFKMAKAKNIDEDLIKEADIIKAEVKRMREQTEEELNRLQIIPSGLVESKKREKMQEKINNIIKIQNDITEKYTNIMKTIVNVCERVMGSPPCRYVMTGLGSLARKEITPYSDLESAIVLEEGVQNQRNYSDIQEYFRWFTVIFQVILVSLKETVIRFLALRSLNDPDGPNGDWFYDNVTTCGICPDGFAPHANKTPLGREEKTSKKPWKTELIKPVSEMVKYLDGEEDLKNGYHLADVLARTCYVSGDQMVYDNFESSIHKKLDKQKHNGLVSLEYLRENEKNILLFHPGENIPMIYGLKETFDMKRVIYRTATIFVSAAGRRHAIKEQSCFDILSKLVENDIITQEFAFQMKFAVAIACEIRLRTYMDKQGQDDFVKINEELEKDAVALVDMVGADSILGYFEAVYIFHWHARLDWKMVKNVDFSTETTIIPLVCLNLKLFNEGIRRMNKMLLELDWKNKAHLDIAQQCMLHLALFYTELGRFPEAIEQYQKCINTLERDKSETSLLSFDDVYHRLGDCHWRMEKYENALTCFEKQMKCYEISDSKIVDEDTANKMSICFKRIAFCLMELGDYQKPLDNLNKALQLRTSIRKNLENDMQISVILFGKANCLIIQKKYGKALEVLNESLKIERRASRDEKVNKTVADNLYQTGWCLYKMHREDDSLKILKEELEIRQNLAIHPEFDEEVCDCLAMIGLCQIRQGNFEQALNTLRKVLATRQALNDDENQIASCFYHIGRALLKLGRKTEAKKNFEIALCTRKHSFVEQTPEIQKCLKNIEKCLE</sequence>
<proteinExistence type="predicted"/>
<comment type="caution">
    <text evidence="4">The sequence shown here is derived from an EMBL/GenBank/DDBJ whole genome shotgun (WGS) entry which is preliminary data.</text>
</comment>
<gene>
    <name evidence="4" type="ORF">CVLEPA_LOCUS25944</name>
</gene>
<dbReference type="Pfam" id="PF03445">
    <property type="entry name" value="DUF294"/>
    <property type="match status" value="1"/>
</dbReference>
<evidence type="ECO:0000313" key="5">
    <source>
        <dbReference type="Proteomes" id="UP001642483"/>
    </source>
</evidence>
<dbReference type="Pfam" id="PF13181">
    <property type="entry name" value="TPR_8"/>
    <property type="match status" value="1"/>
</dbReference>
<dbReference type="Pfam" id="PF13424">
    <property type="entry name" value="TPR_12"/>
    <property type="match status" value="1"/>
</dbReference>
<keyword evidence="2" id="KW-0175">Coiled coil</keyword>
<protein>
    <recommendedName>
        <fullName evidence="3">Protein-PII uridylyltransferase N-terminal domain-containing protein</fullName>
    </recommendedName>
</protein>
<dbReference type="Pfam" id="PF13176">
    <property type="entry name" value="TPR_7"/>
    <property type="match status" value="1"/>
</dbReference>
<keyword evidence="5" id="KW-1185">Reference proteome</keyword>
<dbReference type="InterPro" id="IPR005105">
    <property type="entry name" value="GlnD_Uridyltrans_N"/>
</dbReference>
<organism evidence="4 5">
    <name type="scientific">Clavelina lepadiformis</name>
    <name type="common">Light-bulb sea squirt</name>
    <name type="synonym">Ascidia lepadiformis</name>
    <dbReference type="NCBI Taxonomy" id="159417"/>
    <lineage>
        <taxon>Eukaryota</taxon>
        <taxon>Metazoa</taxon>
        <taxon>Chordata</taxon>
        <taxon>Tunicata</taxon>
        <taxon>Ascidiacea</taxon>
        <taxon>Aplousobranchia</taxon>
        <taxon>Clavelinidae</taxon>
        <taxon>Clavelina</taxon>
    </lineage>
</organism>
<name>A0ABP0GMA6_CLALP</name>
<dbReference type="InterPro" id="IPR019734">
    <property type="entry name" value="TPR_rpt"/>
</dbReference>
<dbReference type="SMART" id="SM00028">
    <property type="entry name" value="TPR"/>
    <property type="match status" value="7"/>
</dbReference>
<dbReference type="Gene3D" id="1.25.40.10">
    <property type="entry name" value="Tetratricopeptide repeat domain"/>
    <property type="match status" value="2"/>
</dbReference>
<accession>A0ABP0GMA6</accession>
<dbReference type="PROSITE" id="PS50005">
    <property type="entry name" value="TPR"/>
    <property type="match status" value="1"/>
</dbReference>
<evidence type="ECO:0000259" key="3">
    <source>
        <dbReference type="Pfam" id="PF03445"/>
    </source>
</evidence>
<keyword evidence="1" id="KW-0802">TPR repeat</keyword>
<feature type="repeat" description="TPR" evidence="1">
    <location>
        <begin position="564"/>
        <end position="597"/>
    </location>
</feature>
<feature type="coiled-coil region" evidence="2">
    <location>
        <begin position="106"/>
        <end position="137"/>
    </location>
</feature>
<dbReference type="SUPFAM" id="SSF48452">
    <property type="entry name" value="TPR-like"/>
    <property type="match status" value="2"/>
</dbReference>